<protein>
    <submittedName>
        <fullName evidence="4">Pentatricopeptide repeat-containing protein At3g01580</fullName>
    </submittedName>
</protein>
<dbReference type="Proteomes" id="UP000504607">
    <property type="component" value="Chromosome 1"/>
</dbReference>
<dbReference type="GO" id="GO:0003729">
    <property type="term" value="F:mRNA binding"/>
    <property type="evidence" value="ECO:0007669"/>
    <property type="project" value="UniProtKB-ARBA"/>
</dbReference>
<dbReference type="PANTHER" id="PTHR47926:SF431">
    <property type="entry name" value="PENTATRICOPEPTIDE REPEAT-CONTAINING PROTEIN-RELATED"/>
    <property type="match status" value="1"/>
</dbReference>
<dbReference type="Pfam" id="PF01535">
    <property type="entry name" value="PPR"/>
    <property type="match status" value="5"/>
</dbReference>
<feature type="repeat" description="PPR" evidence="2">
    <location>
        <begin position="106"/>
        <end position="136"/>
    </location>
</feature>
<feature type="repeat" description="PPR" evidence="2">
    <location>
        <begin position="414"/>
        <end position="448"/>
    </location>
</feature>
<dbReference type="InterPro" id="IPR046960">
    <property type="entry name" value="PPR_At4g14850-like_plant"/>
</dbReference>
<dbReference type="NCBIfam" id="TIGR00756">
    <property type="entry name" value="PPR"/>
    <property type="match status" value="6"/>
</dbReference>
<proteinExistence type="predicted"/>
<dbReference type="OrthoDB" id="185373at2759"/>
<accession>A0A8N4F0G7</accession>
<dbReference type="RefSeq" id="XP_029118250.1">
    <property type="nucleotide sequence ID" value="XM_029262417.1"/>
</dbReference>
<keyword evidence="3" id="KW-1185">Reference proteome</keyword>
<dbReference type="InterPro" id="IPR046848">
    <property type="entry name" value="E_motif"/>
</dbReference>
<evidence type="ECO:0000313" key="4">
    <source>
        <dbReference type="RefSeq" id="XP_029118250.1"/>
    </source>
</evidence>
<dbReference type="GO" id="GO:0009451">
    <property type="term" value="P:RNA modification"/>
    <property type="evidence" value="ECO:0007669"/>
    <property type="project" value="InterPro"/>
</dbReference>
<dbReference type="FunFam" id="1.25.40.10:FF:000090">
    <property type="entry name" value="Pentatricopeptide repeat-containing protein, chloroplastic"/>
    <property type="match status" value="1"/>
</dbReference>
<evidence type="ECO:0000256" key="1">
    <source>
        <dbReference type="ARBA" id="ARBA00022737"/>
    </source>
</evidence>
<keyword evidence="1" id="KW-0677">Repeat</keyword>
<dbReference type="KEGG" id="egu:105033053"/>
<organism evidence="3 4">
    <name type="scientific">Elaeis guineensis var. tenera</name>
    <name type="common">Oil palm</name>
    <dbReference type="NCBI Taxonomy" id="51953"/>
    <lineage>
        <taxon>Eukaryota</taxon>
        <taxon>Viridiplantae</taxon>
        <taxon>Streptophyta</taxon>
        <taxon>Embryophyta</taxon>
        <taxon>Tracheophyta</taxon>
        <taxon>Spermatophyta</taxon>
        <taxon>Magnoliopsida</taxon>
        <taxon>Liliopsida</taxon>
        <taxon>Arecaceae</taxon>
        <taxon>Arecoideae</taxon>
        <taxon>Cocoseae</taxon>
        <taxon>Elaeidinae</taxon>
        <taxon>Elaeis</taxon>
    </lineage>
</organism>
<dbReference type="Pfam" id="PF13041">
    <property type="entry name" value="PPR_2"/>
    <property type="match status" value="2"/>
</dbReference>
<gene>
    <name evidence="4" type="primary">LOC105033053</name>
</gene>
<dbReference type="Pfam" id="PF20431">
    <property type="entry name" value="E_motif"/>
    <property type="match status" value="1"/>
</dbReference>
<dbReference type="PROSITE" id="PS51375">
    <property type="entry name" value="PPR"/>
    <property type="match status" value="4"/>
</dbReference>
<dbReference type="InterPro" id="IPR011990">
    <property type="entry name" value="TPR-like_helical_dom_sf"/>
</dbReference>
<sequence length="752" mass="83799">MAKDDSEHDQDQSELKYFFLTEISKIIRIYVKYFNSIYMRSRESLSRIFEACRDAHSVAQLHSLLFRTGLFAAPDCFFATRLTASYARITHLESARKLFDEIPHPNTFLWNAILRAHSRARQWPETLRLFHRMCRSSPSHHRPDAFTLPIALKACAAFSALGTGKAVHGLVVRTHRVRSDMFVGAALVEMYAKFGDMGDALRVFEGFPEPDVVLRTSIVSGYQQNGEADMAVSFFSRMFLGKSVTPDPVTLVSVVSALGQLGDLHSGKSCHGFVIRMGFESDLSLMNSILNLYAKLGVVKMAKRLFDVMPRRDVISWSCMVACYAQNGNPTEALNAYRRMNDVGLEPNSVTLVSALQACALALDLEEGKRVHELVIQKGLESELAVSTSLVDLYMKCSSYREAMDIFNRMPKKDAVSWAAIIGGYAQNGLPNESLRVFKGMLLDGSIPDAVIMVKVLKVCSQLGIQHQAVCLHGYLVTNGFENKVFVGAALVDLYSKCGNLDSAVRVFESMEEKDVVLWTSMIAGYGIHGLGSRAIATFERMIKSSVKPNNVTFVSILSACSHAGLVEQGRRIFDSMNHVYGVVPVSEHYGVMVDLLGRGGQLHEAMMLIERMPKPVDPDAWCALLAGCRIHQNIEMGELVAKNFLELQPYHAGYHNLLSNMYAFDAKWDNVTEVRTVMEETGLTKLPGYSAVEVGNEVHTFLAGERLQGWERIYELLRELAVKMRVEGCVPFEEGLVDCQLEEECLVEACP</sequence>
<evidence type="ECO:0000313" key="3">
    <source>
        <dbReference type="Proteomes" id="UP000504607"/>
    </source>
</evidence>
<dbReference type="FunFam" id="1.25.40.10:FF:000436">
    <property type="entry name" value="Pentatricopeptide repeat-containing protein At5g39350 family"/>
    <property type="match status" value="1"/>
</dbReference>
<feature type="repeat" description="PPR" evidence="2">
    <location>
        <begin position="515"/>
        <end position="549"/>
    </location>
</feature>
<evidence type="ECO:0000256" key="2">
    <source>
        <dbReference type="PROSITE-ProRule" id="PRU00708"/>
    </source>
</evidence>
<dbReference type="Gene3D" id="1.25.40.10">
    <property type="entry name" value="Tetratricopeptide repeat domain"/>
    <property type="match status" value="5"/>
</dbReference>
<feature type="repeat" description="PPR" evidence="2">
    <location>
        <begin position="313"/>
        <end position="347"/>
    </location>
</feature>
<reference evidence="4" key="1">
    <citation type="submission" date="2025-08" db="UniProtKB">
        <authorList>
            <consortium name="RefSeq"/>
        </authorList>
    </citation>
    <scope>IDENTIFICATION</scope>
</reference>
<dbReference type="AlphaFoldDB" id="A0A8N4F0G7"/>
<dbReference type="FunFam" id="1.25.40.10:FF:000073">
    <property type="entry name" value="Pentatricopeptide repeat-containing protein chloroplastic"/>
    <property type="match status" value="1"/>
</dbReference>
<dbReference type="PANTHER" id="PTHR47926">
    <property type="entry name" value="PENTATRICOPEPTIDE REPEAT-CONTAINING PROTEIN"/>
    <property type="match status" value="1"/>
</dbReference>
<dbReference type="InterPro" id="IPR002885">
    <property type="entry name" value="PPR_rpt"/>
</dbReference>
<name>A0A8N4F0G7_ELAGV</name>